<accession>A0A9P9A6R7</accession>
<dbReference type="SUPFAM" id="SSF81383">
    <property type="entry name" value="F-box domain"/>
    <property type="match status" value="1"/>
</dbReference>
<comment type="caution">
    <text evidence="3">The sequence shown here is derived from an EMBL/GenBank/DDBJ whole genome shotgun (WGS) entry which is preliminary data.</text>
</comment>
<evidence type="ECO:0000313" key="4">
    <source>
        <dbReference type="Proteomes" id="UP000770015"/>
    </source>
</evidence>
<feature type="domain" description="F-box" evidence="2">
    <location>
        <begin position="31"/>
        <end position="66"/>
    </location>
</feature>
<dbReference type="Gene3D" id="1.20.1280.50">
    <property type="match status" value="1"/>
</dbReference>
<protein>
    <recommendedName>
        <fullName evidence="2">F-box domain-containing protein</fullName>
    </recommendedName>
</protein>
<evidence type="ECO:0000313" key="3">
    <source>
        <dbReference type="EMBL" id="KAH6663967.1"/>
    </source>
</evidence>
<proteinExistence type="predicted"/>
<evidence type="ECO:0000256" key="1">
    <source>
        <dbReference type="SAM" id="MobiDB-lite"/>
    </source>
</evidence>
<feature type="compositionally biased region" description="Polar residues" evidence="1">
    <location>
        <begin position="1"/>
        <end position="10"/>
    </location>
</feature>
<dbReference type="OrthoDB" id="3800738at2759"/>
<evidence type="ECO:0000259" key="2">
    <source>
        <dbReference type="Pfam" id="PF00646"/>
    </source>
</evidence>
<feature type="region of interest" description="Disordered" evidence="1">
    <location>
        <begin position="1"/>
        <end position="23"/>
    </location>
</feature>
<dbReference type="InterPro" id="IPR001810">
    <property type="entry name" value="F-box_dom"/>
</dbReference>
<dbReference type="InterPro" id="IPR036047">
    <property type="entry name" value="F-box-like_dom_sf"/>
</dbReference>
<sequence length="394" mass="43981">MTIWTPSECSASPEYHANPTMSSTDKVLRTPELLELVLLELPLRTLLTRASLVSKQWRDHIISSPPLQRALFFKTCPPGTPSRINPLLAVEFRIFFNDRDYYMSGFDKLPFAAPKIGSPAKRLSVTPGSDIGGTKDNSSGHSGVLNDGDAMQAPPTPPDHITLRTAFLRPSASWRRMLPRQPAVGEPVFWHYLQVRAHRYVGDLSVSCRGNMSFDDFDRVTFHEDPASVGFGSECWTMGALYDSAIQVCSGSRRSFRVIWDVQAHIRREVKMLAEAAEQGSFIGLGPNVRIAEAKVHVWNHKGSVFDEDTPKENISVEDTSDEEPLEEDMPDVMSLVDALGGREVVFQIIAHGNPCHIIGRGGVRPNYRTEDENFMRYYSFPAANLDADGEEPF</sequence>
<name>A0A9P9A6R7_9PEZI</name>
<dbReference type="Proteomes" id="UP000770015">
    <property type="component" value="Unassembled WGS sequence"/>
</dbReference>
<dbReference type="Pfam" id="PF00646">
    <property type="entry name" value="F-box"/>
    <property type="match status" value="1"/>
</dbReference>
<dbReference type="EMBL" id="JAGSXJ010000041">
    <property type="protein sequence ID" value="KAH6663967.1"/>
    <property type="molecule type" value="Genomic_DNA"/>
</dbReference>
<feature type="region of interest" description="Disordered" evidence="1">
    <location>
        <begin position="127"/>
        <end position="159"/>
    </location>
</feature>
<organism evidence="3 4">
    <name type="scientific">Plectosphaerella plurivora</name>
    <dbReference type="NCBI Taxonomy" id="936078"/>
    <lineage>
        <taxon>Eukaryota</taxon>
        <taxon>Fungi</taxon>
        <taxon>Dikarya</taxon>
        <taxon>Ascomycota</taxon>
        <taxon>Pezizomycotina</taxon>
        <taxon>Sordariomycetes</taxon>
        <taxon>Hypocreomycetidae</taxon>
        <taxon>Glomerellales</taxon>
        <taxon>Plectosphaerellaceae</taxon>
        <taxon>Plectosphaerella</taxon>
    </lineage>
</organism>
<feature type="non-terminal residue" evidence="3">
    <location>
        <position position="394"/>
    </location>
</feature>
<keyword evidence="4" id="KW-1185">Reference proteome</keyword>
<dbReference type="AlphaFoldDB" id="A0A9P9A6R7"/>
<gene>
    <name evidence="3" type="ORF">F5X68DRAFT_217962</name>
</gene>
<reference evidence="3" key="1">
    <citation type="journal article" date="2021" name="Nat. Commun.">
        <title>Genetic determinants of endophytism in the Arabidopsis root mycobiome.</title>
        <authorList>
            <person name="Mesny F."/>
            <person name="Miyauchi S."/>
            <person name="Thiergart T."/>
            <person name="Pickel B."/>
            <person name="Atanasova L."/>
            <person name="Karlsson M."/>
            <person name="Huettel B."/>
            <person name="Barry K.W."/>
            <person name="Haridas S."/>
            <person name="Chen C."/>
            <person name="Bauer D."/>
            <person name="Andreopoulos W."/>
            <person name="Pangilinan J."/>
            <person name="LaButti K."/>
            <person name="Riley R."/>
            <person name="Lipzen A."/>
            <person name="Clum A."/>
            <person name="Drula E."/>
            <person name="Henrissat B."/>
            <person name="Kohler A."/>
            <person name="Grigoriev I.V."/>
            <person name="Martin F.M."/>
            <person name="Hacquard S."/>
        </authorList>
    </citation>
    <scope>NUCLEOTIDE SEQUENCE</scope>
    <source>
        <strain evidence="3">MPI-SDFR-AT-0117</strain>
    </source>
</reference>